<proteinExistence type="predicted"/>
<reference evidence="1 2" key="1">
    <citation type="submission" date="2020-08" db="EMBL/GenBank/DDBJ databases">
        <title>Genomic Encyclopedia of Type Strains, Phase IV (KMG-IV): sequencing the most valuable type-strain genomes for metagenomic binning, comparative biology and taxonomic classification.</title>
        <authorList>
            <person name="Goeker M."/>
        </authorList>
    </citation>
    <scope>NUCLEOTIDE SEQUENCE [LARGE SCALE GENOMIC DNA]</scope>
    <source>
        <strain evidence="1 2">DSM 11590</strain>
    </source>
</reference>
<sequence>MTERNTAMAARFPGGTGLLRLLRVCGGAVGLTLFLAACSGATPQRDGTAGLTADLAAPSSGGSAGRPAVVVATPVSAPVPAVTKPSPVVSAAVSTPVAAPGPAPVPAAGQDVGALTTRGGAGRVAQLTQIRCDAALTEASDAVYRYRKLSVQEISARSWAEEALRASDLAQRACDMAPDQAMTALSLRATALYLHGQYSRAALYLEQVPEQTLPEALPRSGGLSTAAVVRQCQTHRPDLDDLRLGILLKQAGHGVQGAEHLKRAARSACAPLAKLADALRRT</sequence>
<dbReference type="EMBL" id="JACIIX010000007">
    <property type="protein sequence ID" value="MBB6210746.1"/>
    <property type="molecule type" value="Genomic_DNA"/>
</dbReference>
<dbReference type="Proteomes" id="UP000544872">
    <property type="component" value="Unassembled WGS sequence"/>
</dbReference>
<evidence type="ECO:0000313" key="2">
    <source>
        <dbReference type="Proteomes" id="UP000544872"/>
    </source>
</evidence>
<name>A0A7W9ZFW8_NOVIT</name>
<keyword evidence="2" id="KW-1185">Reference proteome</keyword>
<accession>A0A7W9ZFW8</accession>
<dbReference type="AlphaFoldDB" id="A0A7W9ZFW8"/>
<comment type="caution">
    <text evidence="1">The sequence shown here is derived from an EMBL/GenBank/DDBJ whole genome shotgun (WGS) entry which is preliminary data.</text>
</comment>
<protein>
    <submittedName>
        <fullName evidence="1">Uncharacterized protein</fullName>
    </submittedName>
</protein>
<organism evidence="1 2">
    <name type="scientific">Novispirillum itersonii</name>
    <name type="common">Aquaspirillum itersonii</name>
    <dbReference type="NCBI Taxonomy" id="189"/>
    <lineage>
        <taxon>Bacteria</taxon>
        <taxon>Pseudomonadati</taxon>
        <taxon>Pseudomonadota</taxon>
        <taxon>Alphaproteobacteria</taxon>
        <taxon>Rhodospirillales</taxon>
        <taxon>Novispirillaceae</taxon>
        <taxon>Novispirillum</taxon>
    </lineage>
</organism>
<gene>
    <name evidence="1" type="ORF">FHS48_002171</name>
</gene>
<evidence type="ECO:0000313" key="1">
    <source>
        <dbReference type="EMBL" id="MBB6210746.1"/>
    </source>
</evidence>
<dbReference type="RefSeq" id="WP_184263571.1">
    <property type="nucleotide sequence ID" value="NZ_JACIIX010000007.1"/>
</dbReference>